<evidence type="ECO:0000313" key="3">
    <source>
        <dbReference type="Proteomes" id="UP000308133"/>
    </source>
</evidence>
<name>A0A4U7B1J5_9PEZI</name>
<dbReference type="Proteomes" id="UP000308133">
    <property type="component" value="Unassembled WGS sequence"/>
</dbReference>
<gene>
    <name evidence="2" type="ORF">C1H76_2654</name>
</gene>
<feature type="compositionally biased region" description="Basic and acidic residues" evidence="1">
    <location>
        <begin position="49"/>
        <end position="63"/>
    </location>
</feature>
<evidence type="ECO:0000313" key="2">
    <source>
        <dbReference type="EMBL" id="TKX25068.1"/>
    </source>
</evidence>
<feature type="region of interest" description="Disordered" evidence="1">
    <location>
        <begin position="25"/>
        <end position="63"/>
    </location>
</feature>
<comment type="caution">
    <text evidence="2">The sequence shown here is derived from an EMBL/GenBank/DDBJ whole genome shotgun (WGS) entry which is preliminary data.</text>
</comment>
<evidence type="ECO:0000256" key="1">
    <source>
        <dbReference type="SAM" id="MobiDB-lite"/>
    </source>
</evidence>
<proteinExistence type="predicted"/>
<protein>
    <submittedName>
        <fullName evidence="2">Uncharacterized protein</fullName>
    </submittedName>
</protein>
<feature type="compositionally biased region" description="Polar residues" evidence="1">
    <location>
        <begin position="25"/>
        <end position="35"/>
    </location>
</feature>
<organism evidence="2 3">
    <name type="scientific">Elsinoe australis</name>
    <dbReference type="NCBI Taxonomy" id="40998"/>
    <lineage>
        <taxon>Eukaryota</taxon>
        <taxon>Fungi</taxon>
        <taxon>Dikarya</taxon>
        <taxon>Ascomycota</taxon>
        <taxon>Pezizomycotina</taxon>
        <taxon>Dothideomycetes</taxon>
        <taxon>Dothideomycetidae</taxon>
        <taxon>Myriangiales</taxon>
        <taxon>Elsinoaceae</taxon>
        <taxon>Elsinoe</taxon>
    </lineage>
</organism>
<dbReference type="AlphaFoldDB" id="A0A4U7B1J5"/>
<reference evidence="2 3" key="1">
    <citation type="submission" date="2018-02" db="EMBL/GenBank/DDBJ databases">
        <title>Draft genome sequences of Elsinoe sp., causing black scab on jojoba.</title>
        <authorList>
            <person name="Stodart B."/>
            <person name="Jeffress S."/>
            <person name="Ash G."/>
            <person name="Arun Chinnappa K."/>
        </authorList>
    </citation>
    <scope>NUCLEOTIDE SEQUENCE [LARGE SCALE GENOMIC DNA]</scope>
    <source>
        <strain evidence="2 3">Hillstone_2</strain>
    </source>
</reference>
<accession>A0A4U7B1J5</accession>
<sequence length="197" mass="21496">MDSYWVMGTCSLECRADINGHAKSTSNHINNNEAPSTGLLRHPAQTSIRSEDDHRHGEVDERGEGLGDLEAREEFRVQQCGDTEGGRNGVHDEGINAKELNRVATENSKEVAVYERMKDLSASAEVVLELLYPCTGRGGARAELAGQIAEFGIVSSNEARHATECRQTFFHLLSRSNSHGGIECVAWRGVGVPFNDG</sequence>
<dbReference type="EMBL" id="PTQR01000032">
    <property type="protein sequence ID" value="TKX25068.1"/>
    <property type="molecule type" value="Genomic_DNA"/>
</dbReference>